<evidence type="ECO:0000313" key="8">
    <source>
        <dbReference type="EMBL" id="PLW86073.1"/>
    </source>
</evidence>
<dbReference type="InterPro" id="IPR005648">
    <property type="entry name" value="FlgD"/>
</dbReference>
<dbReference type="Pfam" id="PF13860">
    <property type="entry name" value="FlgD_ig"/>
    <property type="match status" value="1"/>
</dbReference>
<dbReference type="KEGG" id="hja:BST95_07325"/>
<keyword evidence="8" id="KW-0282">Flagellum</keyword>
<accession>A0AAP8SNG4</accession>
<dbReference type="EMBL" id="PKUR01000002">
    <property type="protein sequence ID" value="PLW86073.1"/>
    <property type="molecule type" value="Genomic_DNA"/>
</dbReference>
<proteinExistence type="inferred from homology"/>
<dbReference type="Pfam" id="PF03963">
    <property type="entry name" value="FlgD"/>
    <property type="match status" value="1"/>
</dbReference>
<feature type="domain" description="FlgD Tudor-like" evidence="7">
    <location>
        <begin position="87"/>
        <end position="224"/>
    </location>
</feature>
<evidence type="ECO:0000313" key="9">
    <source>
        <dbReference type="Proteomes" id="UP000235162"/>
    </source>
</evidence>
<gene>
    <name evidence="8" type="primary">flgD</name>
    <name evidence="8" type="ORF">C0029_06370</name>
</gene>
<sequence>MPIASVYDSSVLASVNQTDQQPTRGEADAIGANFMTLLVAQLQNQDPLKPLENTELTSQLAQINTVSGIEELNRTLQDIDSQINAGQQLQASMLIGRGVMVPGNTVLVGDQGVTTPFGIELTEAAESVTVEIVSEAGEVVRSLELGPIEAGLRTLNWDGQLTSGAPAPQGAYELRVTARGTGTRTVPTELTAFALVNGVSIDPSGEPLLDLGGLMEPVLLSEVRQIL</sequence>
<reference evidence="8 9" key="1">
    <citation type="submission" date="2018-01" db="EMBL/GenBank/DDBJ databases">
        <title>The draft genome sequence of Halioglobus japonicus S1-36.</title>
        <authorList>
            <person name="Du Z.-J."/>
            <person name="Shi M.-J."/>
        </authorList>
    </citation>
    <scope>NUCLEOTIDE SEQUENCE [LARGE SCALE GENOMIC DNA]</scope>
    <source>
        <strain evidence="8 9">S1-36</strain>
    </source>
</reference>
<keyword evidence="9" id="KW-1185">Reference proteome</keyword>
<comment type="similarity">
    <text evidence="1 5">Belongs to the FlgD family.</text>
</comment>
<organism evidence="8 9">
    <name type="scientific">Halioglobus japonicus</name>
    <dbReference type="NCBI Taxonomy" id="930805"/>
    <lineage>
        <taxon>Bacteria</taxon>
        <taxon>Pseudomonadati</taxon>
        <taxon>Pseudomonadota</taxon>
        <taxon>Gammaproteobacteria</taxon>
        <taxon>Cellvibrionales</taxon>
        <taxon>Halieaceae</taxon>
        <taxon>Halioglobus</taxon>
    </lineage>
</organism>
<dbReference type="RefSeq" id="WP_084198721.1">
    <property type="nucleotide sequence ID" value="NZ_BMYL01000002.1"/>
</dbReference>
<dbReference type="InterPro" id="IPR025963">
    <property type="entry name" value="FLgD_Tudor"/>
</dbReference>
<protein>
    <recommendedName>
        <fullName evidence="2 5">Basal-body rod modification protein FlgD</fullName>
    </recommendedName>
</protein>
<evidence type="ECO:0000259" key="6">
    <source>
        <dbReference type="Pfam" id="PF13860"/>
    </source>
</evidence>
<dbReference type="InterPro" id="IPR025965">
    <property type="entry name" value="FlgD/Vpr_Ig-like"/>
</dbReference>
<evidence type="ECO:0000256" key="2">
    <source>
        <dbReference type="ARBA" id="ARBA00016013"/>
    </source>
</evidence>
<dbReference type="Pfam" id="PF13861">
    <property type="entry name" value="FLgD_tudor"/>
    <property type="match status" value="1"/>
</dbReference>
<evidence type="ECO:0000256" key="1">
    <source>
        <dbReference type="ARBA" id="ARBA00010577"/>
    </source>
</evidence>
<dbReference type="Proteomes" id="UP000235162">
    <property type="component" value="Unassembled WGS sequence"/>
</dbReference>
<dbReference type="Gene3D" id="2.30.30.910">
    <property type="match status" value="1"/>
</dbReference>
<name>A0AAP8SNG4_9GAMM</name>
<comment type="function">
    <text evidence="4 5">Required for flagellar hook formation. May act as a scaffolding protein.</text>
</comment>
<evidence type="ECO:0000256" key="3">
    <source>
        <dbReference type="ARBA" id="ARBA00022795"/>
    </source>
</evidence>
<evidence type="ECO:0000256" key="5">
    <source>
        <dbReference type="RuleBase" id="RU362076"/>
    </source>
</evidence>
<evidence type="ECO:0000256" key="4">
    <source>
        <dbReference type="ARBA" id="ARBA00024746"/>
    </source>
</evidence>
<keyword evidence="8" id="KW-0969">Cilium</keyword>
<dbReference type="GO" id="GO:0044781">
    <property type="term" value="P:bacterial-type flagellum organization"/>
    <property type="evidence" value="ECO:0007669"/>
    <property type="project" value="UniProtKB-UniRule"/>
</dbReference>
<feature type="domain" description="FlgD/Vpr Ig-like" evidence="6">
    <location>
        <begin position="104"/>
        <end position="180"/>
    </location>
</feature>
<keyword evidence="3 5" id="KW-1005">Bacterial flagellum biogenesis</keyword>
<dbReference type="Gene3D" id="2.60.40.4070">
    <property type="match status" value="1"/>
</dbReference>
<keyword evidence="8" id="KW-0966">Cell projection</keyword>
<evidence type="ECO:0000259" key="7">
    <source>
        <dbReference type="Pfam" id="PF13861"/>
    </source>
</evidence>
<dbReference type="AlphaFoldDB" id="A0AAP8SNG4"/>
<comment type="caution">
    <text evidence="8">The sequence shown here is derived from an EMBL/GenBank/DDBJ whole genome shotgun (WGS) entry which is preliminary data.</text>
</comment>